<dbReference type="PANTHER" id="PTHR11351:SF31">
    <property type="entry name" value="DESATURASE 1, ISOFORM A-RELATED"/>
    <property type="match status" value="1"/>
</dbReference>
<keyword evidence="8 13" id="KW-0560">Oxidoreductase</keyword>
<keyword evidence="10" id="KW-0443">Lipid metabolism</keyword>
<feature type="transmembrane region" description="Helical" evidence="14">
    <location>
        <begin position="239"/>
        <end position="261"/>
    </location>
</feature>
<keyword evidence="4 13" id="KW-0444">Lipid biosynthesis</keyword>
<keyword evidence="9" id="KW-0408">Iron</keyword>
<keyword evidence="6" id="KW-0276">Fatty acid metabolism</keyword>
<keyword evidence="11 14" id="KW-0472">Membrane</keyword>
<accession>A0AA88V099</accession>
<keyword evidence="7 14" id="KW-1133">Transmembrane helix</keyword>
<dbReference type="Pfam" id="PF00487">
    <property type="entry name" value="FA_desaturase"/>
    <property type="match status" value="1"/>
</dbReference>
<evidence type="ECO:0000256" key="12">
    <source>
        <dbReference type="ARBA" id="ARBA00023160"/>
    </source>
</evidence>
<organism evidence="16 18">
    <name type="scientific">Escallonia herrerae</name>
    <dbReference type="NCBI Taxonomy" id="1293975"/>
    <lineage>
        <taxon>Eukaryota</taxon>
        <taxon>Viridiplantae</taxon>
        <taxon>Streptophyta</taxon>
        <taxon>Embryophyta</taxon>
        <taxon>Tracheophyta</taxon>
        <taxon>Spermatophyta</taxon>
        <taxon>Magnoliopsida</taxon>
        <taxon>eudicotyledons</taxon>
        <taxon>Gunneridae</taxon>
        <taxon>Pentapetalae</taxon>
        <taxon>asterids</taxon>
        <taxon>campanulids</taxon>
        <taxon>Escalloniales</taxon>
        <taxon>Escalloniaceae</taxon>
        <taxon>Escallonia</taxon>
    </lineage>
</organism>
<evidence type="ECO:0000313" key="16">
    <source>
        <dbReference type="EMBL" id="KAK2999366.1"/>
    </source>
</evidence>
<evidence type="ECO:0000256" key="1">
    <source>
        <dbReference type="ARBA" id="ARBA00004141"/>
    </source>
</evidence>
<evidence type="ECO:0000256" key="6">
    <source>
        <dbReference type="ARBA" id="ARBA00022832"/>
    </source>
</evidence>
<evidence type="ECO:0000256" key="4">
    <source>
        <dbReference type="ARBA" id="ARBA00022516"/>
    </source>
</evidence>
<keyword evidence="5 13" id="KW-0812">Transmembrane</keyword>
<dbReference type="EMBL" id="JAVXUP010002190">
    <property type="protein sequence ID" value="KAK3004937.1"/>
    <property type="molecule type" value="Genomic_DNA"/>
</dbReference>
<comment type="pathway">
    <text evidence="2">Lipid metabolism.</text>
</comment>
<dbReference type="AlphaFoldDB" id="A0AA88V099"/>
<evidence type="ECO:0000259" key="15">
    <source>
        <dbReference type="Pfam" id="PF00487"/>
    </source>
</evidence>
<evidence type="ECO:0000256" key="2">
    <source>
        <dbReference type="ARBA" id="ARBA00005189"/>
    </source>
</evidence>
<dbReference type="GO" id="GO:0016717">
    <property type="term" value="F:oxidoreductase activity, acting on paired donors, with oxidation of a pair of donors resulting in the reduction of molecular oxygen to two molecules of water"/>
    <property type="evidence" value="ECO:0007669"/>
    <property type="project" value="InterPro"/>
</dbReference>
<comment type="cofactor">
    <cofactor evidence="13">
        <name>Fe(2+)</name>
        <dbReference type="ChEBI" id="CHEBI:29033"/>
    </cofactor>
</comment>
<reference evidence="16" key="1">
    <citation type="submission" date="2022-12" db="EMBL/GenBank/DDBJ databases">
        <title>Draft genome assemblies for two species of Escallonia (Escalloniales).</title>
        <authorList>
            <person name="Chanderbali A."/>
            <person name="Dervinis C."/>
            <person name="Anghel I."/>
            <person name="Soltis D."/>
            <person name="Soltis P."/>
            <person name="Zapata F."/>
        </authorList>
    </citation>
    <scope>NUCLEOTIDE SEQUENCE</scope>
    <source>
        <strain evidence="16">UCBG64.0493</strain>
        <tissue evidence="16">Leaf</tissue>
    </source>
</reference>
<evidence type="ECO:0000313" key="18">
    <source>
        <dbReference type="Proteomes" id="UP001188597"/>
    </source>
</evidence>
<feature type="transmembrane region" description="Helical" evidence="14">
    <location>
        <begin position="121"/>
        <end position="141"/>
    </location>
</feature>
<evidence type="ECO:0000256" key="14">
    <source>
        <dbReference type="SAM" id="Phobius"/>
    </source>
</evidence>
<keyword evidence="12 13" id="KW-0275">Fatty acid biosynthesis</keyword>
<dbReference type="InterPro" id="IPR005804">
    <property type="entry name" value="FA_desaturase_dom"/>
</dbReference>
<evidence type="ECO:0000256" key="13">
    <source>
        <dbReference type="RuleBase" id="RU000581"/>
    </source>
</evidence>
<evidence type="ECO:0000256" key="8">
    <source>
        <dbReference type="ARBA" id="ARBA00023002"/>
    </source>
</evidence>
<dbReference type="GO" id="GO:0005789">
    <property type="term" value="C:endoplasmic reticulum membrane"/>
    <property type="evidence" value="ECO:0007669"/>
    <property type="project" value="TreeGrafter"/>
</dbReference>
<evidence type="ECO:0000256" key="9">
    <source>
        <dbReference type="ARBA" id="ARBA00023004"/>
    </source>
</evidence>
<evidence type="ECO:0000256" key="3">
    <source>
        <dbReference type="ARBA" id="ARBA00009295"/>
    </source>
</evidence>
<comment type="domain">
    <text evidence="13">The histidine box domains are involved in binding the catalytic metal ions.</text>
</comment>
<keyword evidence="18" id="KW-1185">Reference proteome</keyword>
<comment type="subcellular location">
    <subcellularLocation>
        <location evidence="1">Membrane</location>
        <topology evidence="1">Multi-pass membrane protein</topology>
    </subcellularLocation>
</comment>
<feature type="transmembrane region" description="Helical" evidence="14">
    <location>
        <begin position="92"/>
        <end position="115"/>
    </location>
</feature>
<evidence type="ECO:0000256" key="5">
    <source>
        <dbReference type="ARBA" id="ARBA00022692"/>
    </source>
</evidence>
<dbReference type="GO" id="GO:0042761">
    <property type="term" value="P:very long-chain fatty acid biosynthetic process"/>
    <property type="evidence" value="ECO:0007669"/>
    <property type="project" value="TreeGrafter"/>
</dbReference>
<sequence>MAQIAPPHNAKPFSLPALRQRPERTMVAFRPPQMKLLSHCAVSGQLTRVGHIKRVSLLVVRATSISASEGGRIMLSDVVVTRPRNVYWGRKWNLMDVATAGVVVVMHLMCLVAPFVFNWGAFWVTVGLYIATGLLGITMTFHRNLSHRSFKLPKWLEYLFAYFGAQALQGSPIDWVSTHRYHHQHCDSEKDPHSPIEGFWFSHMSWIFDTKGVINRCGEMNNVGDLEKQPFYRFLHNTYIIHPIALGVLLYALGGFPFIVWGMGVRIVWVYHITWLVNSACHVWGKQAWNTGDLSRNNWWVAMLAFGEGWHNNHHAFEFSARHGLEWWQVDMTWYVVRFLQAVGLATDVKLPSEAQKQRMAFSVNNE</sequence>
<evidence type="ECO:0000313" key="17">
    <source>
        <dbReference type="EMBL" id="KAK3004937.1"/>
    </source>
</evidence>
<comment type="caution">
    <text evidence="16">The sequence shown here is derived from an EMBL/GenBank/DDBJ whole genome shotgun (WGS) entry which is preliminary data.</text>
</comment>
<name>A0AA88V099_9ASTE</name>
<feature type="domain" description="Fatty acid desaturase" evidence="15">
    <location>
        <begin position="121"/>
        <end position="337"/>
    </location>
</feature>
<dbReference type="PRINTS" id="PR00075">
    <property type="entry name" value="FACDDSATRASE"/>
</dbReference>
<evidence type="ECO:0000256" key="7">
    <source>
        <dbReference type="ARBA" id="ARBA00022989"/>
    </source>
</evidence>
<protein>
    <recommendedName>
        <fullName evidence="15">Fatty acid desaturase domain-containing protein</fullName>
    </recommendedName>
</protein>
<evidence type="ECO:0000256" key="11">
    <source>
        <dbReference type="ARBA" id="ARBA00023136"/>
    </source>
</evidence>
<dbReference type="InterPro" id="IPR015876">
    <property type="entry name" value="Acyl-CoA_DS"/>
</dbReference>
<dbReference type="EMBL" id="JAVXUP010003303">
    <property type="protein sequence ID" value="KAK2999366.1"/>
    <property type="molecule type" value="Genomic_DNA"/>
</dbReference>
<evidence type="ECO:0000256" key="10">
    <source>
        <dbReference type="ARBA" id="ARBA00023098"/>
    </source>
</evidence>
<comment type="similarity">
    <text evidence="3 13">Belongs to the fatty acid desaturase type 1 family.</text>
</comment>
<dbReference type="CDD" id="cd03505">
    <property type="entry name" value="Delta9-FADS-like"/>
    <property type="match status" value="1"/>
</dbReference>
<proteinExistence type="inferred from homology"/>
<dbReference type="Proteomes" id="UP001188597">
    <property type="component" value="Unassembled WGS sequence"/>
</dbReference>
<dbReference type="PANTHER" id="PTHR11351">
    <property type="entry name" value="ACYL-COA DESATURASE"/>
    <property type="match status" value="1"/>
</dbReference>
<gene>
    <name evidence="17" type="ORF">RJ639_017981</name>
    <name evidence="16" type="ORF">RJ639_024220</name>
</gene>